<dbReference type="AlphaFoldDB" id="A0A1E4TYW0"/>
<evidence type="ECO:0000256" key="8">
    <source>
        <dbReference type="ARBA" id="ARBA00043957"/>
    </source>
</evidence>
<reference evidence="12" key="1">
    <citation type="submission" date="2016-05" db="EMBL/GenBank/DDBJ databases">
        <title>Comparative genomics of biotechnologically important yeasts.</title>
        <authorList>
            <consortium name="DOE Joint Genome Institute"/>
            <person name="Riley R."/>
            <person name="Haridas S."/>
            <person name="Wolfe K.H."/>
            <person name="Lopes M.R."/>
            <person name="Hittinger C.T."/>
            <person name="Goker M."/>
            <person name="Salamov A."/>
            <person name="Wisecaver J."/>
            <person name="Long T.M."/>
            <person name="Aerts A.L."/>
            <person name="Barry K."/>
            <person name="Choi C."/>
            <person name="Clum A."/>
            <person name="Coughlan A.Y."/>
            <person name="Deshpande S."/>
            <person name="Douglass A.P."/>
            <person name="Hanson S.J."/>
            <person name="Klenk H.-P."/>
            <person name="Labutti K."/>
            <person name="Lapidus A."/>
            <person name="Lindquist E."/>
            <person name="Lipzen A."/>
            <person name="Meier-Kolthoff J.P."/>
            <person name="Ohm R.A."/>
            <person name="Otillar R.P."/>
            <person name="Pangilinan J."/>
            <person name="Peng Y."/>
            <person name="Rokas A."/>
            <person name="Rosa C.A."/>
            <person name="Scheuner C."/>
            <person name="Sibirny A.A."/>
            <person name="Slot J.C."/>
            <person name="Stielow J.B."/>
            <person name="Sun H."/>
            <person name="Kurtzman C.P."/>
            <person name="Blackwell M."/>
            <person name="Grigoriev I.V."/>
            <person name="Jeffries T.W."/>
        </authorList>
    </citation>
    <scope>NUCLEOTIDE SEQUENCE [LARGE SCALE GENOMIC DNA]</scope>
    <source>
        <strain evidence="12">NRRL Y-2460</strain>
    </source>
</reference>
<dbReference type="GO" id="GO:0071920">
    <property type="term" value="C:cleavage body"/>
    <property type="evidence" value="ECO:0007669"/>
    <property type="project" value="EnsemblFungi"/>
</dbReference>
<dbReference type="InterPro" id="IPR002121">
    <property type="entry name" value="HRDC_dom"/>
</dbReference>
<dbReference type="GO" id="GO:0140746">
    <property type="term" value="P:siRNA catabolic process"/>
    <property type="evidence" value="ECO:0007669"/>
    <property type="project" value="EnsemblFungi"/>
</dbReference>
<dbReference type="InterPro" id="IPR045092">
    <property type="entry name" value="Rrp6-like"/>
</dbReference>
<feature type="compositionally biased region" description="Low complexity" evidence="9">
    <location>
        <begin position="758"/>
        <end position="772"/>
    </location>
</feature>
<comment type="subcellular location">
    <subcellularLocation>
        <location evidence="1">Nucleus</location>
    </subcellularLocation>
</comment>
<dbReference type="GO" id="GO:0005730">
    <property type="term" value="C:nucleolus"/>
    <property type="evidence" value="ECO:0007669"/>
    <property type="project" value="EnsemblFungi"/>
</dbReference>
<evidence type="ECO:0000313" key="11">
    <source>
        <dbReference type="EMBL" id="ODV96925.1"/>
    </source>
</evidence>
<dbReference type="GO" id="GO:0071040">
    <property type="term" value="P:nuclear polyadenylation-dependent antisense transcript catabolic process"/>
    <property type="evidence" value="ECO:0007669"/>
    <property type="project" value="EnsemblFungi"/>
</dbReference>
<keyword evidence="7" id="KW-0539">Nucleus</keyword>
<sequence>MSEEQSELVGDVLRKLLSTVRASSALAAQDVKFYKSLDTDLSSSIDNGSKRILNLINELMQNVEEGDVDTVKYGKENIEHSWRDISDVLDSLFEKSDIAFDDYKSSKLNSNEKEKFSYLEDLTMTDPTHKSTGKRIQKPQLEFKVPIDNSENHPFRPLLTSKPNSIVPFEDVFNLVPGTENEPEHYKHPYETEILQQDYPESILKIAEPVPSKSWEENRPVWIDTVEKLNEMIESLKSSTEIAVDLEHHDYRTYYGLVCLMQISNREKDWIIDTLALRNDLEVLNVIFTDPAIIKVFHGAFMDIIWLQRDLGLYVVSLFDSYHASRLLGLPKHSLAYLLEKFANFKTSKKYQLADWRVRPLSDAMMSYARSDTHFLLYIFDQLKNVLIKEDKLKEVLFNSRNVARRRFEYTKYRPDKPNNLVVSPLNEKTEPWGSMMYQYNLPLNTKPVVVALYEWRDKLARRDDESTRYVMPNQLLVSLAASCPTDAPGVLASSNFISDYVRINAREISQIIKRALEEAKEEDIEAMKGIEQNRYFTEEDPNKKIDFNFVNRIENDFKVLLAKNFSLKETENNLLSMNSKLFHQNMLLNNLKSPWSIEYDNDKVIINSMVEISGRHSKVCEALQGSEKQEILIRQLLAEKVNGIKEEEDEDQEEKILKKESQEKIKEPLLQEDKTDPNEVIVLRSKNKNNNNSKNNSNSKQQDTEQNVFDYRDGKKILSDKPSSSYRDKNKDKNKKRSFDPYSKESEGPKPAKKVSRVNNNRNVSFVNKRR</sequence>
<dbReference type="GO" id="GO:1990342">
    <property type="term" value="C:heterochromatin island"/>
    <property type="evidence" value="ECO:0007669"/>
    <property type="project" value="EnsemblFungi"/>
</dbReference>
<name>A0A1E4TYW0_PACTA</name>
<proteinExistence type="inferred from homology"/>
<gene>
    <name evidence="11" type="ORF">PACTADRAFT_48713</name>
</gene>
<dbReference type="InterPro" id="IPR002562">
    <property type="entry name" value="3'-5'_exonuclease_dom"/>
</dbReference>
<evidence type="ECO:0000259" key="10">
    <source>
        <dbReference type="PROSITE" id="PS50967"/>
    </source>
</evidence>
<evidence type="ECO:0000313" key="12">
    <source>
        <dbReference type="Proteomes" id="UP000094236"/>
    </source>
</evidence>
<organism evidence="11 12">
    <name type="scientific">Pachysolen tannophilus NRRL Y-2460</name>
    <dbReference type="NCBI Taxonomy" id="669874"/>
    <lineage>
        <taxon>Eukaryota</taxon>
        <taxon>Fungi</taxon>
        <taxon>Dikarya</taxon>
        <taxon>Ascomycota</taxon>
        <taxon>Saccharomycotina</taxon>
        <taxon>Pichiomycetes</taxon>
        <taxon>Pachysolenaceae</taxon>
        <taxon>Pachysolen</taxon>
    </lineage>
</organism>
<dbReference type="GO" id="GO:0034476">
    <property type="term" value="P:U5 snRNA 3'-end processing"/>
    <property type="evidence" value="ECO:0007669"/>
    <property type="project" value="EnsemblFungi"/>
</dbReference>
<dbReference type="Gene3D" id="1.10.150.80">
    <property type="entry name" value="HRDC domain"/>
    <property type="match status" value="1"/>
</dbReference>
<dbReference type="SMART" id="SM00474">
    <property type="entry name" value="35EXOc"/>
    <property type="match status" value="1"/>
</dbReference>
<dbReference type="GO" id="GO:0071037">
    <property type="term" value="P:nuclear polyadenylation-dependent snRNA catabolic process"/>
    <property type="evidence" value="ECO:0007669"/>
    <property type="project" value="EnsemblFungi"/>
</dbReference>
<keyword evidence="2" id="KW-0698">rRNA processing</keyword>
<dbReference type="Gene3D" id="3.30.420.10">
    <property type="entry name" value="Ribonuclease H-like superfamily/Ribonuclease H"/>
    <property type="match status" value="1"/>
</dbReference>
<dbReference type="InterPro" id="IPR012337">
    <property type="entry name" value="RNaseH-like_sf"/>
</dbReference>
<evidence type="ECO:0000256" key="1">
    <source>
        <dbReference type="ARBA" id="ARBA00004123"/>
    </source>
</evidence>
<dbReference type="GO" id="GO:0033621">
    <property type="term" value="P:nuclear mRNA surveillance of meiosis-specific transcripts"/>
    <property type="evidence" value="ECO:0007669"/>
    <property type="project" value="EnsemblFungi"/>
</dbReference>
<keyword evidence="12" id="KW-1185">Reference proteome</keyword>
<dbReference type="EMBL" id="KV454012">
    <property type="protein sequence ID" value="ODV96925.1"/>
    <property type="molecule type" value="Genomic_DNA"/>
</dbReference>
<dbReference type="GO" id="GO:0071036">
    <property type="term" value="P:nuclear polyadenylation-dependent snoRNA catabolic process"/>
    <property type="evidence" value="ECO:0007669"/>
    <property type="project" value="EnsemblFungi"/>
</dbReference>
<dbReference type="Pfam" id="PF01612">
    <property type="entry name" value="DNA_pol_A_exo1"/>
    <property type="match status" value="1"/>
</dbReference>
<dbReference type="STRING" id="669874.A0A1E4TYW0"/>
<dbReference type="GO" id="GO:0071051">
    <property type="term" value="P:poly(A)-dependent snoRNA 3'-end processing"/>
    <property type="evidence" value="ECO:0007669"/>
    <property type="project" value="EnsemblFungi"/>
</dbReference>
<dbReference type="SUPFAM" id="SSF47819">
    <property type="entry name" value="HRDC-like"/>
    <property type="match status" value="1"/>
</dbReference>
<dbReference type="GO" id="GO:0071044">
    <property type="term" value="P:histone mRNA catabolic process"/>
    <property type="evidence" value="ECO:0007669"/>
    <property type="project" value="EnsemblFungi"/>
</dbReference>
<dbReference type="GO" id="GO:0032204">
    <property type="term" value="P:regulation of telomere maintenance"/>
    <property type="evidence" value="ECO:0007669"/>
    <property type="project" value="EnsemblFungi"/>
</dbReference>
<dbReference type="FunFam" id="3.30.420.10:FF:000059">
    <property type="entry name" value="Exosome complex exonuclease Rrp6"/>
    <property type="match status" value="1"/>
</dbReference>
<dbReference type="Proteomes" id="UP000094236">
    <property type="component" value="Unassembled WGS sequence"/>
</dbReference>
<evidence type="ECO:0000256" key="9">
    <source>
        <dbReference type="SAM" id="MobiDB-lite"/>
    </source>
</evidence>
<dbReference type="GO" id="GO:0034475">
    <property type="term" value="P:U4 snRNA 3'-end processing"/>
    <property type="evidence" value="ECO:0007669"/>
    <property type="project" value="EnsemblFungi"/>
</dbReference>
<dbReference type="Pfam" id="PF08066">
    <property type="entry name" value="PMC2NT"/>
    <property type="match status" value="1"/>
</dbReference>
<evidence type="ECO:0000256" key="6">
    <source>
        <dbReference type="ARBA" id="ARBA00022839"/>
    </source>
</evidence>
<dbReference type="Pfam" id="PF00570">
    <property type="entry name" value="HRDC"/>
    <property type="match status" value="1"/>
</dbReference>
<evidence type="ECO:0000256" key="7">
    <source>
        <dbReference type="ARBA" id="ARBA00023242"/>
    </source>
</evidence>
<dbReference type="GO" id="GO:0071038">
    <property type="term" value="P:TRAMP-dependent tRNA surveillance pathway"/>
    <property type="evidence" value="ECO:0007669"/>
    <property type="project" value="EnsemblFungi"/>
</dbReference>
<feature type="compositionally biased region" description="Low complexity" evidence="9">
    <location>
        <begin position="689"/>
        <end position="701"/>
    </location>
</feature>
<dbReference type="GO" id="GO:0000467">
    <property type="term" value="P:exonucleolytic trimming to generate mature 3'-end of 5.8S rRNA from tricistronic rRNA transcript (SSU-rRNA, 5.8S rRNA, LSU-rRNA)"/>
    <property type="evidence" value="ECO:0007669"/>
    <property type="project" value="EnsemblFungi"/>
</dbReference>
<dbReference type="FunFam" id="1.10.150.80:FF:000001">
    <property type="entry name" value="Putative exosome component 10"/>
    <property type="match status" value="1"/>
</dbReference>
<dbReference type="GO" id="GO:0000973">
    <property type="term" value="P:post-transcriptional tethering of RNA polymerase II gene DNA at nuclear periphery"/>
    <property type="evidence" value="ECO:0007669"/>
    <property type="project" value="EnsemblFungi"/>
</dbReference>
<evidence type="ECO:0000256" key="5">
    <source>
        <dbReference type="ARBA" id="ARBA00022835"/>
    </source>
</evidence>
<dbReference type="GO" id="GO:1990251">
    <property type="term" value="C:nuclear exosome focus"/>
    <property type="evidence" value="ECO:0007669"/>
    <property type="project" value="EnsemblFungi"/>
</dbReference>
<dbReference type="GO" id="GO:0000175">
    <property type="term" value="F:3'-5'-RNA exonuclease activity"/>
    <property type="evidence" value="ECO:0007669"/>
    <property type="project" value="EnsemblFungi"/>
</dbReference>
<dbReference type="InterPro" id="IPR036397">
    <property type="entry name" value="RNaseH_sf"/>
</dbReference>
<dbReference type="GO" id="GO:0140602">
    <property type="term" value="C:nucleolar peripheral inclusion body"/>
    <property type="evidence" value="ECO:0007669"/>
    <property type="project" value="EnsemblFungi"/>
</dbReference>
<evidence type="ECO:0000256" key="4">
    <source>
        <dbReference type="ARBA" id="ARBA00022801"/>
    </source>
</evidence>
<dbReference type="GO" id="GO:0071035">
    <property type="term" value="P:nuclear polyadenylation-dependent rRNA catabolic process"/>
    <property type="evidence" value="ECO:0007669"/>
    <property type="project" value="EnsemblFungi"/>
</dbReference>
<dbReference type="PANTHER" id="PTHR12124">
    <property type="entry name" value="POLYMYOSITIS/SCLERODERMA AUTOANTIGEN-RELATED"/>
    <property type="match status" value="1"/>
</dbReference>
<dbReference type="GO" id="GO:0000176">
    <property type="term" value="C:nuclear exosome (RNase complex)"/>
    <property type="evidence" value="ECO:0007669"/>
    <property type="project" value="EnsemblFungi"/>
</dbReference>
<keyword evidence="6" id="KW-0269">Exonuclease</keyword>
<comment type="similarity">
    <text evidence="8">Belongs to the exosome component 10/RRP6 family.</text>
</comment>
<dbReference type="CDD" id="cd06147">
    <property type="entry name" value="Rrp6p_like_exo"/>
    <property type="match status" value="1"/>
</dbReference>
<dbReference type="InterPro" id="IPR010997">
    <property type="entry name" value="HRDC-like_sf"/>
</dbReference>
<dbReference type="OrthoDB" id="2250022at2759"/>
<keyword evidence="5" id="KW-0271">Exosome</keyword>
<feature type="compositionally biased region" description="Basic and acidic residues" evidence="9">
    <location>
        <begin position="711"/>
        <end position="720"/>
    </location>
</feature>
<keyword evidence="3" id="KW-0540">Nuclease</keyword>
<dbReference type="GO" id="GO:0034473">
    <property type="term" value="P:U1 snRNA 3'-end processing"/>
    <property type="evidence" value="ECO:0007669"/>
    <property type="project" value="EnsemblFungi"/>
</dbReference>
<dbReference type="GO" id="GO:0042134">
    <property type="term" value="F:rRNA primary transcript binding"/>
    <property type="evidence" value="ECO:0007669"/>
    <property type="project" value="EnsemblFungi"/>
</dbReference>
<keyword evidence="4" id="KW-0378">Hydrolase</keyword>
<evidence type="ECO:0000256" key="2">
    <source>
        <dbReference type="ARBA" id="ARBA00022552"/>
    </source>
</evidence>
<protein>
    <recommendedName>
        <fullName evidence="10">HRDC domain-containing protein</fullName>
    </recommendedName>
</protein>
<dbReference type="GO" id="GO:0071039">
    <property type="term" value="P:nuclear polyadenylation-dependent CUT catabolic process"/>
    <property type="evidence" value="ECO:0007669"/>
    <property type="project" value="EnsemblFungi"/>
</dbReference>
<dbReference type="GO" id="GO:0071042">
    <property type="term" value="P:nuclear polyadenylation-dependent mRNA catabolic process"/>
    <property type="evidence" value="ECO:0007669"/>
    <property type="project" value="EnsemblFungi"/>
</dbReference>
<dbReference type="SUPFAM" id="SSF53098">
    <property type="entry name" value="Ribonuclease H-like"/>
    <property type="match status" value="1"/>
</dbReference>
<dbReference type="PANTHER" id="PTHR12124:SF47">
    <property type="entry name" value="EXOSOME COMPONENT 10"/>
    <property type="match status" value="1"/>
</dbReference>
<dbReference type="InterPro" id="IPR044876">
    <property type="entry name" value="HRDC_dom_sf"/>
</dbReference>
<dbReference type="InterPro" id="IPR012588">
    <property type="entry name" value="Exosome-assoc_fac_Rrp6_N"/>
</dbReference>
<feature type="region of interest" description="Disordered" evidence="9">
    <location>
        <begin position="685"/>
        <end position="772"/>
    </location>
</feature>
<dbReference type="InterPro" id="IPR049559">
    <property type="entry name" value="Rrp6p-like_exo"/>
</dbReference>
<dbReference type="GO" id="GO:0000166">
    <property type="term" value="F:nucleotide binding"/>
    <property type="evidence" value="ECO:0007669"/>
    <property type="project" value="InterPro"/>
</dbReference>
<feature type="domain" description="HRDC" evidence="10">
    <location>
        <begin position="443"/>
        <end position="523"/>
    </location>
</feature>
<dbReference type="SMART" id="SM00341">
    <property type="entry name" value="HRDC"/>
    <property type="match status" value="1"/>
</dbReference>
<accession>A0A1E4TYW0</accession>
<dbReference type="GO" id="GO:0003727">
    <property type="term" value="F:single-stranded RNA binding"/>
    <property type="evidence" value="ECO:0007669"/>
    <property type="project" value="TreeGrafter"/>
</dbReference>
<evidence type="ECO:0000256" key="3">
    <source>
        <dbReference type="ARBA" id="ARBA00022722"/>
    </source>
</evidence>
<feature type="compositionally biased region" description="Basic and acidic residues" evidence="9">
    <location>
        <begin position="727"/>
        <end position="751"/>
    </location>
</feature>
<dbReference type="PROSITE" id="PS50967">
    <property type="entry name" value="HRDC"/>
    <property type="match status" value="1"/>
</dbReference>